<evidence type="ECO:0000256" key="4">
    <source>
        <dbReference type="ARBA" id="ARBA00022679"/>
    </source>
</evidence>
<evidence type="ECO:0000259" key="5">
    <source>
        <dbReference type="Pfam" id="PF00535"/>
    </source>
</evidence>
<evidence type="ECO:0000313" key="6">
    <source>
        <dbReference type="EMBL" id="PWC07436.1"/>
    </source>
</evidence>
<gene>
    <name evidence="6" type="ORF">DF223_07430</name>
</gene>
<proteinExistence type="inferred from homology"/>
<dbReference type="GO" id="GO:0016757">
    <property type="term" value="F:glycosyltransferase activity"/>
    <property type="evidence" value="ECO:0007669"/>
    <property type="project" value="UniProtKB-KW"/>
</dbReference>
<protein>
    <recommendedName>
        <fullName evidence="5">Glycosyltransferase 2-like domain-containing protein</fullName>
    </recommendedName>
</protein>
<keyword evidence="7" id="KW-1185">Reference proteome</keyword>
<dbReference type="InterPro" id="IPR001173">
    <property type="entry name" value="Glyco_trans_2-like"/>
</dbReference>
<dbReference type="RefSeq" id="WP_108962717.1">
    <property type="nucleotide sequence ID" value="NZ_QEFB01000005.1"/>
</dbReference>
<comment type="similarity">
    <text evidence="2">Belongs to the glycosyltransferase 2 family.</text>
</comment>
<dbReference type="EMBL" id="QEFB01000005">
    <property type="protein sequence ID" value="PWC07436.1"/>
    <property type="molecule type" value="Genomic_DNA"/>
</dbReference>
<name>A0A2U1TEY6_9MICO</name>
<dbReference type="PANTHER" id="PTHR43179:SF12">
    <property type="entry name" value="GALACTOFURANOSYLTRANSFERASE GLFT2"/>
    <property type="match status" value="1"/>
</dbReference>
<feature type="domain" description="Glycosyltransferase 2-like" evidence="5">
    <location>
        <begin position="7"/>
        <end position="110"/>
    </location>
</feature>
<dbReference type="Proteomes" id="UP000244962">
    <property type="component" value="Unassembled WGS sequence"/>
</dbReference>
<dbReference type="SUPFAM" id="SSF53448">
    <property type="entry name" value="Nucleotide-diphospho-sugar transferases"/>
    <property type="match status" value="1"/>
</dbReference>
<dbReference type="AlphaFoldDB" id="A0A2U1TEY6"/>
<organism evidence="6 7">
    <name type="scientific">Mycetocola zhujimingii</name>
    <dbReference type="NCBI Taxonomy" id="2079792"/>
    <lineage>
        <taxon>Bacteria</taxon>
        <taxon>Bacillati</taxon>
        <taxon>Actinomycetota</taxon>
        <taxon>Actinomycetes</taxon>
        <taxon>Micrococcales</taxon>
        <taxon>Microbacteriaceae</taxon>
        <taxon>Mycetocola</taxon>
    </lineage>
</organism>
<evidence type="ECO:0000256" key="3">
    <source>
        <dbReference type="ARBA" id="ARBA00022676"/>
    </source>
</evidence>
<comment type="pathway">
    <text evidence="1">Cell wall biogenesis; cell wall polysaccharide biosynthesis.</text>
</comment>
<evidence type="ECO:0000256" key="1">
    <source>
        <dbReference type="ARBA" id="ARBA00004776"/>
    </source>
</evidence>
<comment type="caution">
    <text evidence="6">The sequence shown here is derived from an EMBL/GenBank/DDBJ whole genome shotgun (WGS) entry which is preliminary data.</text>
</comment>
<keyword evidence="4" id="KW-0808">Transferase</keyword>
<accession>A0A2U1TEY6</accession>
<dbReference type="PANTHER" id="PTHR43179">
    <property type="entry name" value="RHAMNOSYLTRANSFERASE WBBL"/>
    <property type="match status" value="1"/>
</dbReference>
<dbReference type="InterPro" id="IPR029044">
    <property type="entry name" value="Nucleotide-diphossugar_trans"/>
</dbReference>
<dbReference type="Pfam" id="PF00535">
    <property type="entry name" value="Glycos_transf_2"/>
    <property type="match status" value="1"/>
</dbReference>
<keyword evidence="3" id="KW-0328">Glycosyltransferase</keyword>
<dbReference type="Gene3D" id="3.90.550.10">
    <property type="entry name" value="Spore Coat Polysaccharide Biosynthesis Protein SpsA, Chain A"/>
    <property type="match status" value="1"/>
</dbReference>
<evidence type="ECO:0000313" key="7">
    <source>
        <dbReference type="Proteomes" id="UP000244962"/>
    </source>
</evidence>
<sequence length="309" mass="34108">MSATVTAVISSFRPAESLIPNVDSIRHQVGRVIVVDDGSGPDFDDTLSAVAAMGAEVIRLPENLGIAHALNAGLDEARSGGADFVVTFDQDSSVQDGFVDRLMETWRHGVDSGHRIGFVVPEFFGDVRQATRRDRQGALRTDRTIQSGMLIPFSTIDTVGTFLSELFIDLVDTDFELRCDTAGLPGAAAAGLRFEHALGGQYRDHLFPAGSRFPLATITLSTPFRYYYRARNRIVINKIHGRQHPFRLARDTVFDVIHFVRAALIARPRRILLSMYRRAIRDAVRGKLGRAPDAVMAMGKRVSWAADKL</sequence>
<reference evidence="7" key="1">
    <citation type="submission" date="2018-04" db="EMBL/GenBank/DDBJ databases">
        <authorList>
            <person name="Liu S."/>
            <person name="Wang Z."/>
            <person name="Li J."/>
        </authorList>
    </citation>
    <scope>NUCLEOTIDE SEQUENCE [LARGE SCALE GENOMIC DNA]</scope>
    <source>
        <strain evidence="7">622</strain>
    </source>
</reference>
<evidence type="ECO:0000256" key="2">
    <source>
        <dbReference type="ARBA" id="ARBA00006739"/>
    </source>
</evidence>